<dbReference type="EMBL" id="JAMKFB020000013">
    <property type="protein sequence ID" value="KAL0177561.1"/>
    <property type="molecule type" value="Genomic_DNA"/>
</dbReference>
<sequence length="69" mass="7940">TSEQMHMLPYFCANLHTQFVQYCQRCLGSQERPLVSYTTRHNVSVPSIRERGLPYVTETFSSTKNAISV</sequence>
<feature type="non-terminal residue" evidence="1">
    <location>
        <position position="1"/>
    </location>
</feature>
<comment type="caution">
    <text evidence="1">The sequence shown here is derived from an EMBL/GenBank/DDBJ whole genome shotgun (WGS) entry which is preliminary data.</text>
</comment>
<feature type="non-terminal residue" evidence="1">
    <location>
        <position position="69"/>
    </location>
</feature>
<dbReference type="Proteomes" id="UP001529510">
    <property type="component" value="Unassembled WGS sequence"/>
</dbReference>
<protein>
    <submittedName>
        <fullName evidence="1">Uncharacterized protein</fullName>
    </submittedName>
</protein>
<evidence type="ECO:0000313" key="1">
    <source>
        <dbReference type="EMBL" id="KAL0177561.1"/>
    </source>
</evidence>
<accession>A0ABD0PVX3</accession>
<dbReference type="AlphaFoldDB" id="A0ABD0PVX3"/>
<keyword evidence="2" id="KW-1185">Reference proteome</keyword>
<reference evidence="1 2" key="1">
    <citation type="submission" date="2024-05" db="EMBL/GenBank/DDBJ databases">
        <title>Genome sequencing and assembly of Indian major carp, Cirrhinus mrigala (Hamilton, 1822).</title>
        <authorList>
            <person name="Mohindra V."/>
            <person name="Chowdhury L.M."/>
            <person name="Lal K."/>
            <person name="Jena J.K."/>
        </authorList>
    </citation>
    <scope>NUCLEOTIDE SEQUENCE [LARGE SCALE GENOMIC DNA]</scope>
    <source>
        <strain evidence="1">CM1030</strain>
        <tissue evidence="1">Blood</tissue>
    </source>
</reference>
<evidence type="ECO:0000313" key="2">
    <source>
        <dbReference type="Proteomes" id="UP001529510"/>
    </source>
</evidence>
<name>A0ABD0PVX3_CIRMR</name>
<organism evidence="1 2">
    <name type="scientific">Cirrhinus mrigala</name>
    <name type="common">Mrigala</name>
    <dbReference type="NCBI Taxonomy" id="683832"/>
    <lineage>
        <taxon>Eukaryota</taxon>
        <taxon>Metazoa</taxon>
        <taxon>Chordata</taxon>
        <taxon>Craniata</taxon>
        <taxon>Vertebrata</taxon>
        <taxon>Euteleostomi</taxon>
        <taxon>Actinopterygii</taxon>
        <taxon>Neopterygii</taxon>
        <taxon>Teleostei</taxon>
        <taxon>Ostariophysi</taxon>
        <taxon>Cypriniformes</taxon>
        <taxon>Cyprinidae</taxon>
        <taxon>Labeoninae</taxon>
        <taxon>Labeonini</taxon>
        <taxon>Cirrhinus</taxon>
    </lineage>
</organism>
<gene>
    <name evidence="1" type="ORF">M9458_026455</name>
</gene>
<proteinExistence type="predicted"/>